<dbReference type="GO" id="GO:0016987">
    <property type="term" value="F:sigma factor activity"/>
    <property type="evidence" value="ECO:0007669"/>
    <property type="project" value="UniProtKB-KW"/>
</dbReference>
<feature type="coiled-coil region" evidence="5">
    <location>
        <begin position="89"/>
        <end position="116"/>
    </location>
</feature>
<dbReference type="Gene3D" id="1.10.1740.10">
    <property type="match status" value="1"/>
</dbReference>
<dbReference type="InterPro" id="IPR013324">
    <property type="entry name" value="RNA_pol_sigma_r3/r4-like"/>
</dbReference>
<dbReference type="RefSeq" id="WP_253359244.1">
    <property type="nucleotide sequence ID" value="NZ_JAIULA010000003.1"/>
</dbReference>
<dbReference type="EMBL" id="JAIULA010000003">
    <property type="protein sequence ID" value="MCP0886236.1"/>
    <property type="molecule type" value="Genomic_DNA"/>
</dbReference>
<keyword evidence="4" id="KW-0804">Transcription</keyword>
<dbReference type="GO" id="GO:0006352">
    <property type="term" value="P:DNA-templated transcription initiation"/>
    <property type="evidence" value="ECO:0007669"/>
    <property type="project" value="InterPro"/>
</dbReference>
<evidence type="ECO:0000256" key="1">
    <source>
        <dbReference type="ARBA" id="ARBA00023015"/>
    </source>
</evidence>
<dbReference type="PANTHER" id="PTHR30385">
    <property type="entry name" value="SIGMA FACTOR F FLAGELLAR"/>
    <property type="match status" value="1"/>
</dbReference>
<keyword evidence="5" id="KW-0175">Coiled coil</keyword>
<comment type="caution">
    <text evidence="7">The sequence shown here is derived from an EMBL/GenBank/DDBJ whole genome shotgun (WGS) entry which is preliminary data.</text>
</comment>
<sequence length="236" mass="26872">MYEVDIEAKILEYLPLVERVASRISVKNTEYDYDDLYNIGVIGLIDSLKKYDASKNVPFAGYATIRIKGAIIDEIRKHAKISRYKMTAVNNYYKAKQELEQDLKREATDAEIMKKMNLTSAQLGDIFDSIHYLSSISLEGTIFSGDNDSLVLEDLIQDKNAENGEENLLLSEKKEALKNAILKLNDREQLILSLYYKDEATLKEIAAILDISIARVSQLHGKIIVKLRDYIKEELG</sequence>
<dbReference type="NCBIfam" id="TIGR02479">
    <property type="entry name" value="FliA_WhiG"/>
    <property type="match status" value="1"/>
</dbReference>
<dbReference type="Gene3D" id="1.20.140.160">
    <property type="match status" value="1"/>
</dbReference>
<organism evidence="7 8">
    <name type="scientific">Ligilactobacillus ubinensis</name>
    <dbReference type="NCBI Taxonomy" id="2876789"/>
    <lineage>
        <taxon>Bacteria</taxon>
        <taxon>Bacillati</taxon>
        <taxon>Bacillota</taxon>
        <taxon>Bacilli</taxon>
        <taxon>Lactobacillales</taxon>
        <taxon>Lactobacillaceae</taxon>
        <taxon>Ligilactobacillus</taxon>
    </lineage>
</organism>
<keyword evidence="8" id="KW-1185">Reference proteome</keyword>
<keyword evidence="2" id="KW-0731">Sigma factor</keyword>
<dbReference type="InterPro" id="IPR014284">
    <property type="entry name" value="RNA_pol_sigma-70_dom"/>
</dbReference>
<reference evidence="7 8" key="1">
    <citation type="journal article" date="2023" name="Int. J. Syst. Evol. Microbiol.">
        <title>Ligilactobacillus ubinensis sp. nov., a novel species isolated from the wild ferment of a durian fruit (Durio zibethinus).</title>
        <authorList>
            <person name="Heng Y.C."/>
            <person name="Menon N."/>
            <person name="Chen B."/>
            <person name="Loo B.Z.L."/>
            <person name="Wong G.W.J."/>
            <person name="Lim A.C.H."/>
            <person name="Silvaraju S."/>
            <person name="Kittelmann S."/>
        </authorList>
    </citation>
    <scope>NUCLEOTIDE SEQUENCE [LARGE SCALE GENOMIC DNA]</scope>
    <source>
        <strain evidence="7 8">WILCCON 0076</strain>
    </source>
</reference>
<dbReference type="InterPro" id="IPR007630">
    <property type="entry name" value="RNA_pol_sigma70_r4"/>
</dbReference>
<evidence type="ECO:0000313" key="7">
    <source>
        <dbReference type="EMBL" id="MCP0886236.1"/>
    </source>
</evidence>
<keyword evidence="1" id="KW-0805">Transcription regulation</keyword>
<dbReference type="Proteomes" id="UP001139006">
    <property type="component" value="Unassembled WGS sequence"/>
</dbReference>
<proteinExistence type="predicted"/>
<dbReference type="CDD" id="cd06171">
    <property type="entry name" value="Sigma70_r4"/>
    <property type="match status" value="1"/>
</dbReference>
<dbReference type="InterPro" id="IPR000943">
    <property type="entry name" value="RNA_pol_sigma70"/>
</dbReference>
<evidence type="ECO:0000256" key="5">
    <source>
        <dbReference type="SAM" id="Coils"/>
    </source>
</evidence>
<dbReference type="InterPro" id="IPR007627">
    <property type="entry name" value="RNA_pol_sigma70_r2"/>
</dbReference>
<name>A0A9X2FK58_9LACO</name>
<dbReference type="GO" id="GO:0003899">
    <property type="term" value="F:DNA-directed RNA polymerase activity"/>
    <property type="evidence" value="ECO:0007669"/>
    <property type="project" value="InterPro"/>
</dbReference>
<dbReference type="SUPFAM" id="SSF88659">
    <property type="entry name" value="Sigma3 and sigma4 domains of RNA polymerase sigma factors"/>
    <property type="match status" value="2"/>
</dbReference>
<evidence type="ECO:0000313" key="8">
    <source>
        <dbReference type="Proteomes" id="UP001139006"/>
    </source>
</evidence>
<evidence type="ECO:0000256" key="2">
    <source>
        <dbReference type="ARBA" id="ARBA00023082"/>
    </source>
</evidence>
<gene>
    <name evidence="7" type="ORF">LB941_02650</name>
</gene>
<dbReference type="Pfam" id="PF04539">
    <property type="entry name" value="Sigma70_r3"/>
    <property type="match status" value="1"/>
</dbReference>
<evidence type="ECO:0000256" key="4">
    <source>
        <dbReference type="ARBA" id="ARBA00023163"/>
    </source>
</evidence>
<feature type="domain" description="RNA polymerase sigma-70" evidence="6">
    <location>
        <begin position="201"/>
        <end position="227"/>
    </location>
</feature>
<dbReference type="NCBIfam" id="TIGR02937">
    <property type="entry name" value="sigma70-ECF"/>
    <property type="match status" value="1"/>
</dbReference>
<accession>A0A9X2FK58</accession>
<protein>
    <submittedName>
        <fullName evidence="7">FliA/WhiG family RNA polymerase sigma factor</fullName>
    </submittedName>
</protein>
<dbReference type="GO" id="GO:0003677">
    <property type="term" value="F:DNA binding"/>
    <property type="evidence" value="ECO:0007669"/>
    <property type="project" value="UniProtKB-KW"/>
</dbReference>
<dbReference type="Pfam" id="PF04542">
    <property type="entry name" value="Sigma70_r2"/>
    <property type="match status" value="1"/>
</dbReference>
<dbReference type="InterPro" id="IPR007624">
    <property type="entry name" value="RNA_pol_sigma70_r3"/>
</dbReference>
<dbReference type="PANTHER" id="PTHR30385:SF7">
    <property type="entry name" value="RNA POLYMERASE SIGMA FACTOR FLIA"/>
    <property type="match status" value="1"/>
</dbReference>
<dbReference type="PROSITE" id="PS00716">
    <property type="entry name" value="SIGMA70_2"/>
    <property type="match status" value="1"/>
</dbReference>
<dbReference type="AlphaFoldDB" id="A0A9X2FK58"/>
<dbReference type="InterPro" id="IPR012845">
    <property type="entry name" value="RNA_pol_sigma_FliA_WhiG"/>
</dbReference>
<dbReference type="PRINTS" id="PR00046">
    <property type="entry name" value="SIGMA70FCT"/>
</dbReference>
<dbReference type="Pfam" id="PF04545">
    <property type="entry name" value="Sigma70_r4"/>
    <property type="match status" value="1"/>
</dbReference>
<dbReference type="InterPro" id="IPR013325">
    <property type="entry name" value="RNA_pol_sigma_r2"/>
</dbReference>
<keyword evidence="3" id="KW-0238">DNA-binding</keyword>
<evidence type="ECO:0000259" key="6">
    <source>
        <dbReference type="PROSITE" id="PS00716"/>
    </source>
</evidence>
<dbReference type="SUPFAM" id="SSF88946">
    <property type="entry name" value="Sigma2 domain of RNA polymerase sigma factors"/>
    <property type="match status" value="1"/>
</dbReference>
<evidence type="ECO:0000256" key="3">
    <source>
        <dbReference type="ARBA" id="ARBA00023125"/>
    </source>
</evidence>